<evidence type="ECO:0000313" key="3">
    <source>
        <dbReference type="EMBL" id="CEK73705.1"/>
    </source>
</evidence>
<evidence type="ECO:0000313" key="2">
    <source>
        <dbReference type="EMBL" id="CEK73704.1"/>
    </source>
</evidence>
<feature type="compositionally biased region" description="Basic and acidic residues" evidence="1">
    <location>
        <begin position="8"/>
        <end position="21"/>
    </location>
</feature>
<organism evidence="2">
    <name type="scientific">Arion vulgaris</name>
    <dbReference type="NCBI Taxonomy" id="1028688"/>
    <lineage>
        <taxon>Eukaryota</taxon>
        <taxon>Metazoa</taxon>
        <taxon>Spiralia</taxon>
        <taxon>Lophotrochozoa</taxon>
        <taxon>Mollusca</taxon>
        <taxon>Gastropoda</taxon>
        <taxon>Heterobranchia</taxon>
        <taxon>Euthyneura</taxon>
        <taxon>Panpulmonata</taxon>
        <taxon>Eupulmonata</taxon>
        <taxon>Stylommatophora</taxon>
        <taxon>Helicina</taxon>
        <taxon>Arionoidea</taxon>
        <taxon>Arionidae</taxon>
        <taxon>Arion</taxon>
    </lineage>
</organism>
<feature type="region of interest" description="Disordered" evidence="1">
    <location>
        <begin position="1"/>
        <end position="26"/>
    </location>
</feature>
<reference evidence="2" key="1">
    <citation type="submission" date="2014-12" db="EMBL/GenBank/DDBJ databases">
        <title>Insight into the proteome of Arion vulgaris.</title>
        <authorList>
            <person name="Aradska J."/>
            <person name="Bulat T."/>
            <person name="Smidak R."/>
            <person name="Sarate P."/>
            <person name="Gangsoo J."/>
            <person name="Sialana F."/>
            <person name="Bilban M."/>
            <person name="Lubec G."/>
        </authorList>
    </citation>
    <scope>NUCLEOTIDE SEQUENCE</scope>
    <source>
        <tissue evidence="2">Skin</tissue>
    </source>
</reference>
<dbReference type="EMBL" id="HACG01026839">
    <property type="protein sequence ID" value="CEK73704.1"/>
    <property type="molecule type" value="Transcribed_RNA"/>
</dbReference>
<protein>
    <submittedName>
        <fullName evidence="2">Uncharacterized protein</fullName>
    </submittedName>
</protein>
<sequence>MGRKHKHSKEDGRVTKNEIDRVAQMTSLEDRSTTRIYRSLAHALSDTMRSVNKDGTFMK</sequence>
<dbReference type="AlphaFoldDB" id="A0A0B6ZYH4"/>
<gene>
    <name evidence="2" type="primary">ORF87888</name>
    <name evidence="3" type="synonym">ORF87890</name>
</gene>
<name>A0A0B6ZYH4_9EUPU</name>
<proteinExistence type="predicted"/>
<dbReference type="EMBL" id="HACG01026840">
    <property type="protein sequence ID" value="CEK73705.1"/>
    <property type="molecule type" value="Transcribed_RNA"/>
</dbReference>
<accession>A0A0B6ZYH4</accession>
<evidence type="ECO:0000256" key="1">
    <source>
        <dbReference type="SAM" id="MobiDB-lite"/>
    </source>
</evidence>